<dbReference type="NCBIfam" id="NF003556">
    <property type="entry name" value="PRK05222.1"/>
    <property type="match status" value="1"/>
</dbReference>
<feature type="binding site" evidence="11">
    <location>
        <position position="120"/>
    </location>
    <ligand>
        <name>5-methyltetrahydropteroyltri-L-glutamate</name>
        <dbReference type="ChEBI" id="CHEBI:58207"/>
    </ligand>
</feature>
<evidence type="ECO:0000259" key="15">
    <source>
        <dbReference type="Pfam" id="PF08267"/>
    </source>
</evidence>
<feature type="active site" description="Proton donor" evidence="13">
    <location>
        <position position="714"/>
    </location>
</feature>
<evidence type="ECO:0000256" key="12">
    <source>
        <dbReference type="PIRSR" id="PIRSR000382-2"/>
    </source>
</evidence>
<evidence type="ECO:0000256" key="3">
    <source>
        <dbReference type="ARBA" id="ARBA00009553"/>
    </source>
</evidence>
<dbReference type="InterPro" id="IPR038071">
    <property type="entry name" value="UROD/MetE-like_sf"/>
</dbReference>
<comment type="pathway">
    <text evidence="2">Amino-acid biosynthesis; L-methionine biosynthesis via de novo pathway; L-methionine from L-homocysteine (MetE route): step 1/1.</text>
</comment>
<keyword evidence="10" id="KW-0486">Methionine biosynthesis</keyword>
<name>A0AAD5XC65_9FUNG</name>
<dbReference type="EC" id="2.1.1.14" evidence="4"/>
<evidence type="ECO:0000256" key="9">
    <source>
        <dbReference type="ARBA" id="ARBA00022833"/>
    </source>
</evidence>
<comment type="similarity">
    <text evidence="3">Belongs to the vitamin-B12 independent methionine synthase family.</text>
</comment>
<dbReference type="HAMAP" id="MF_00172">
    <property type="entry name" value="Meth_synth"/>
    <property type="match status" value="1"/>
</dbReference>
<evidence type="ECO:0000256" key="1">
    <source>
        <dbReference type="ARBA" id="ARBA00002777"/>
    </source>
</evidence>
<dbReference type="InterPro" id="IPR002629">
    <property type="entry name" value="Met_Synth_C/arc"/>
</dbReference>
<dbReference type="GO" id="GO:0009086">
    <property type="term" value="P:methionine biosynthetic process"/>
    <property type="evidence" value="ECO:0007669"/>
    <property type="project" value="UniProtKB-KW"/>
</dbReference>
<evidence type="ECO:0000313" key="17">
    <source>
        <dbReference type="Proteomes" id="UP001211907"/>
    </source>
</evidence>
<evidence type="ECO:0000256" key="6">
    <source>
        <dbReference type="ARBA" id="ARBA00022605"/>
    </source>
</evidence>
<organism evidence="16 17">
    <name type="scientific">Physocladia obscura</name>
    <dbReference type="NCBI Taxonomy" id="109957"/>
    <lineage>
        <taxon>Eukaryota</taxon>
        <taxon>Fungi</taxon>
        <taxon>Fungi incertae sedis</taxon>
        <taxon>Chytridiomycota</taxon>
        <taxon>Chytridiomycota incertae sedis</taxon>
        <taxon>Chytridiomycetes</taxon>
        <taxon>Chytridiales</taxon>
        <taxon>Chytriomycetaceae</taxon>
        <taxon>Physocladia</taxon>
    </lineage>
</organism>
<dbReference type="Gene3D" id="3.20.20.210">
    <property type="match status" value="2"/>
</dbReference>
<dbReference type="Pfam" id="PF08267">
    <property type="entry name" value="Meth_synt_1"/>
    <property type="match status" value="1"/>
</dbReference>
<evidence type="ECO:0000256" key="4">
    <source>
        <dbReference type="ARBA" id="ARBA00012034"/>
    </source>
</evidence>
<feature type="binding site" evidence="12">
    <location>
        <position position="661"/>
    </location>
    <ligand>
        <name>Zn(2+)</name>
        <dbReference type="ChEBI" id="CHEBI:29105"/>
        <label>1</label>
        <note>catalytic</note>
    </ligand>
</feature>
<evidence type="ECO:0000256" key="11">
    <source>
        <dbReference type="PIRSR" id="PIRSR000382-1"/>
    </source>
</evidence>
<dbReference type="NCBIfam" id="TIGR01371">
    <property type="entry name" value="met_syn_B12ind"/>
    <property type="match status" value="1"/>
</dbReference>
<dbReference type="EMBL" id="JADGJH010000977">
    <property type="protein sequence ID" value="KAJ3120293.1"/>
    <property type="molecule type" value="Genomic_DNA"/>
</dbReference>
<feature type="binding site" evidence="11">
    <location>
        <begin position="535"/>
        <end position="536"/>
    </location>
    <ligand>
        <name>5-methyltetrahydropteroyltri-L-glutamate</name>
        <dbReference type="ChEBI" id="CHEBI:58207"/>
    </ligand>
</feature>
<feature type="domain" description="Cobalamin-independent methionine synthase MetE N-terminal" evidence="15">
    <location>
        <begin position="5"/>
        <end position="322"/>
    </location>
</feature>
<feature type="binding site" evidence="11">
    <location>
        <position position="504"/>
    </location>
    <ligand>
        <name>L-methionine</name>
        <dbReference type="ChEBI" id="CHEBI:57844"/>
    </ligand>
</feature>
<dbReference type="CDD" id="cd03311">
    <property type="entry name" value="CIMS_C_terminal_like"/>
    <property type="match status" value="1"/>
</dbReference>
<dbReference type="Proteomes" id="UP001211907">
    <property type="component" value="Unassembled WGS sequence"/>
</dbReference>
<evidence type="ECO:0000256" key="7">
    <source>
        <dbReference type="ARBA" id="ARBA00022679"/>
    </source>
</evidence>
<comment type="caution">
    <text evidence="16">The sequence shown here is derived from an EMBL/GenBank/DDBJ whole genome shotgun (WGS) entry which is preliminary data.</text>
</comment>
<keyword evidence="9 12" id="KW-0862">Zinc</keyword>
<feature type="binding site" evidence="11">
    <location>
        <position position="619"/>
    </location>
    <ligand>
        <name>L-homocysteine</name>
        <dbReference type="ChEBI" id="CHEBI:58199"/>
    </ligand>
</feature>
<dbReference type="PIRSF" id="PIRSF000382">
    <property type="entry name" value="MeTrfase_B12_ind"/>
    <property type="match status" value="1"/>
</dbReference>
<evidence type="ECO:0000313" key="16">
    <source>
        <dbReference type="EMBL" id="KAJ3120293.1"/>
    </source>
</evidence>
<accession>A0AAD5XC65</accession>
<dbReference type="InterPro" id="IPR006276">
    <property type="entry name" value="Cobalamin-indep_Met_synthase"/>
</dbReference>
<dbReference type="PANTHER" id="PTHR30519">
    <property type="entry name" value="5-METHYLTETRAHYDROPTEROYLTRIGLUTAMATE--HOMOCYSTEINE METHYLTRANSFERASE"/>
    <property type="match status" value="1"/>
</dbReference>
<comment type="cofactor">
    <cofactor evidence="12">
        <name>Zn(2+)</name>
        <dbReference type="ChEBI" id="CHEBI:29105"/>
    </cofactor>
    <text evidence="12">Binds 2 Zn(2+) ions per subunit.</text>
</comment>
<evidence type="ECO:0000256" key="8">
    <source>
        <dbReference type="ARBA" id="ARBA00022723"/>
    </source>
</evidence>
<dbReference type="GO" id="GO:0003871">
    <property type="term" value="F:5-methyltetrahydropteroyltriglutamate-homocysteine S-methyltransferase activity"/>
    <property type="evidence" value="ECO:0007669"/>
    <property type="project" value="UniProtKB-EC"/>
</dbReference>
<comment type="function">
    <text evidence="1">Catalyzes the transfer of a methyl group from 5-methyltetrahydrofolate to homocysteine resulting in methionine formation.</text>
</comment>
<feature type="binding site" evidence="12">
    <location>
        <position position="663"/>
    </location>
    <ligand>
        <name>Zn(2+)</name>
        <dbReference type="ChEBI" id="CHEBI:29105"/>
        <label>1</label>
        <note>catalytic</note>
    </ligand>
</feature>
<sequence>MPVTSAILGFPRMGANRELKFLVEGFWKGTVSETDLLNGAKELREKHWRIQQSKGIDAIPSNDFSLYDHILDAAVTFGAIPERYAGLSGLEQYFAMARGLQKPGTVDVASLPMSKYFDTNYHYVPVPLSPSTVFTLAPNSKPVREFNEAKAIGIKTRPYIVGPVSFLLLARTNKEAPIQFNKLDLIDALVDNYAGLIGELGAAGAEWIQLDEPHLTNDLTPVQQAVYLRAYTRLAAKLAAASVGVKLLVATYFEGLDINADLAFALPGVSAIHADLVRGVDSFTAVVSAAKATGKAVSLGVVNGRNVWKADLEPALRLVEQAVVILGADRVSVASSCSLLHSPHSLDAERLGAQVDRDLVDWMAFAVEKLDEIVVLTKAARFGRQYVRAALDANAKSISGKKESPRINNPAVQARLKAVLPSQLTRKSPYAARRKIQADILKLPKYPTTTIGSFPQTASLRRIRAQFKKGTLSKSEYERLLKEEIAAVVKFQENLDIDVLVHGEAERNDMVEYFGEQLDGVGFTKNGWVQSYGSRCVKPPVIYGDVSRPNAMTVDWTTYAQSLTKRPMKGMLTGPITILCWSFVRDDQPREITAKQIGLAVRDEVVDLEKAGIKVIQIDEPAIREGLPLRRTKWDDYLKWAVDAFLLSSTGVEDGTQIHSHMCYSDFEDIMDAIIQLDCDVLSIESAKSDLKLLQAFQQRAYPNELGPGIFDIHTQRVAPLGEMTNRVDQMQTCLAWDRIWINPDCGLKTRGWEETEAVLKNMVATAKHFRSAAIAAAASEN</sequence>
<keyword evidence="8 12" id="KW-0479">Metal-binding</keyword>
<protein>
    <recommendedName>
        <fullName evidence="4">5-methyltetrahydropteroyltriglutamate--homocysteine S-methyltransferase</fullName>
        <ecNumber evidence="4">2.1.1.14</ecNumber>
    </recommendedName>
</protein>
<dbReference type="SUPFAM" id="SSF51726">
    <property type="entry name" value="UROD/MetE-like"/>
    <property type="match status" value="2"/>
</dbReference>
<keyword evidence="5" id="KW-0489">Methyltransferase</keyword>
<dbReference type="GO" id="GO:0008270">
    <property type="term" value="F:zinc ion binding"/>
    <property type="evidence" value="ECO:0007669"/>
    <property type="project" value="InterPro"/>
</dbReference>
<feature type="binding site" evidence="11">
    <location>
        <position position="20"/>
    </location>
    <ligand>
        <name>5-methyltetrahydropteroyltri-L-glutamate</name>
        <dbReference type="ChEBI" id="CHEBI:58207"/>
    </ligand>
</feature>
<reference evidence="16" key="1">
    <citation type="submission" date="2020-05" db="EMBL/GenBank/DDBJ databases">
        <title>Phylogenomic resolution of chytrid fungi.</title>
        <authorList>
            <person name="Stajich J.E."/>
            <person name="Amses K."/>
            <person name="Simmons R."/>
            <person name="Seto K."/>
            <person name="Myers J."/>
            <person name="Bonds A."/>
            <person name="Quandt C.A."/>
            <person name="Barry K."/>
            <person name="Liu P."/>
            <person name="Grigoriev I."/>
            <person name="Longcore J.E."/>
            <person name="James T.Y."/>
        </authorList>
    </citation>
    <scope>NUCLEOTIDE SEQUENCE</scope>
    <source>
        <strain evidence="16">JEL0513</strain>
    </source>
</reference>
<evidence type="ECO:0000259" key="14">
    <source>
        <dbReference type="Pfam" id="PF01717"/>
    </source>
</evidence>
<dbReference type="AlphaFoldDB" id="A0AAD5XC65"/>
<feature type="binding site" evidence="11">
    <location>
        <position position="619"/>
    </location>
    <ligand>
        <name>L-methionine</name>
        <dbReference type="ChEBI" id="CHEBI:57844"/>
    </ligand>
</feature>
<evidence type="ECO:0000256" key="13">
    <source>
        <dbReference type="PIRSR" id="PIRSR000382-3"/>
    </source>
</evidence>
<gene>
    <name evidence="16" type="ORF">HK100_012854</name>
</gene>
<dbReference type="GO" id="GO:0032259">
    <property type="term" value="P:methylation"/>
    <property type="evidence" value="ECO:0007669"/>
    <property type="project" value="UniProtKB-KW"/>
</dbReference>
<evidence type="ECO:0000256" key="2">
    <source>
        <dbReference type="ARBA" id="ARBA00004681"/>
    </source>
</evidence>
<feature type="binding site" evidence="11">
    <location>
        <begin position="451"/>
        <end position="453"/>
    </location>
    <ligand>
        <name>L-methionine</name>
        <dbReference type="ChEBI" id="CHEBI:57844"/>
    </ligand>
</feature>
<evidence type="ECO:0000256" key="5">
    <source>
        <dbReference type="ARBA" id="ARBA00022603"/>
    </source>
</evidence>
<dbReference type="InterPro" id="IPR013215">
    <property type="entry name" value="Cbl-indep_Met_Synth_N"/>
</dbReference>
<dbReference type="Pfam" id="PF01717">
    <property type="entry name" value="Meth_synt_2"/>
    <property type="match status" value="1"/>
</dbReference>
<dbReference type="CDD" id="cd03312">
    <property type="entry name" value="CIMS_N_terminal_like"/>
    <property type="match status" value="1"/>
</dbReference>
<keyword evidence="17" id="KW-1185">Reference proteome</keyword>
<keyword evidence="7" id="KW-0808">Transferase</keyword>
<keyword evidence="6" id="KW-0028">Amino-acid biosynthesis</keyword>
<feature type="domain" description="Cobalamin-independent methionine synthase MetE C-terminal/archaeal" evidence="14">
    <location>
        <begin position="447"/>
        <end position="768"/>
    </location>
</feature>
<proteinExistence type="inferred from homology"/>
<feature type="binding site" evidence="11">
    <location>
        <position position="581"/>
    </location>
    <ligand>
        <name>5-methyltetrahydropteroyltri-L-glutamate</name>
        <dbReference type="ChEBI" id="CHEBI:58207"/>
    </ligand>
</feature>
<feature type="binding site" evidence="11">
    <location>
        <begin position="451"/>
        <end position="453"/>
    </location>
    <ligand>
        <name>L-homocysteine</name>
        <dbReference type="ChEBI" id="CHEBI:58199"/>
    </ligand>
</feature>
<feature type="binding site" evidence="12">
    <location>
        <position position="746"/>
    </location>
    <ligand>
        <name>Zn(2+)</name>
        <dbReference type="ChEBI" id="CHEBI:29105"/>
        <label>1</label>
        <note>catalytic</note>
    </ligand>
</feature>
<feature type="binding site" evidence="12">
    <location>
        <position position="685"/>
    </location>
    <ligand>
        <name>Zn(2+)</name>
        <dbReference type="ChEBI" id="CHEBI:29105"/>
        <label>1</label>
        <note>catalytic</note>
    </ligand>
</feature>
<evidence type="ECO:0000256" key="10">
    <source>
        <dbReference type="ARBA" id="ARBA00023167"/>
    </source>
</evidence>